<dbReference type="EMBL" id="LCBB01000001">
    <property type="protein sequence ID" value="KKS03571.1"/>
    <property type="molecule type" value="Genomic_DNA"/>
</dbReference>
<feature type="transmembrane region" description="Helical" evidence="1">
    <location>
        <begin position="32"/>
        <end position="52"/>
    </location>
</feature>
<dbReference type="AlphaFoldDB" id="A0A0G0Y290"/>
<keyword evidence="1" id="KW-0812">Transmembrane</keyword>
<reference evidence="3 4" key="1">
    <citation type="journal article" date="2015" name="Nature">
        <title>rRNA introns, odd ribosomes, and small enigmatic genomes across a large radiation of phyla.</title>
        <authorList>
            <person name="Brown C.T."/>
            <person name="Hug L.A."/>
            <person name="Thomas B.C."/>
            <person name="Sharon I."/>
            <person name="Castelle C.J."/>
            <person name="Singh A."/>
            <person name="Wilkins M.J."/>
            <person name="Williams K.H."/>
            <person name="Banfield J.F."/>
        </authorList>
    </citation>
    <scope>NUCLEOTIDE SEQUENCE [LARGE SCALE GENOMIC DNA]</scope>
</reference>
<evidence type="ECO:0000256" key="1">
    <source>
        <dbReference type="SAM" id="Phobius"/>
    </source>
</evidence>
<feature type="chain" id="PRO_5002535403" description="Secreted peptide" evidence="2">
    <location>
        <begin position="23"/>
        <end position="74"/>
    </location>
</feature>
<protein>
    <recommendedName>
        <fullName evidence="5">Secreted peptide</fullName>
    </recommendedName>
</protein>
<accession>A0A0G0Y290</accession>
<evidence type="ECO:0000256" key="2">
    <source>
        <dbReference type="SAM" id="SignalP"/>
    </source>
</evidence>
<keyword evidence="2" id="KW-0732">Signal</keyword>
<evidence type="ECO:0000313" key="3">
    <source>
        <dbReference type="EMBL" id="KKS03571.1"/>
    </source>
</evidence>
<keyword evidence="1" id="KW-0472">Membrane</keyword>
<keyword evidence="1" id="KW-1133">Transmembrane helix</keyword>
<comment type="caution">
    <text evidence="3">The sequence shown here is derived from an EMBL/GenBank/DDBJ whole genome shotgun (WGS) entry which is preliminary data.</text>
</comment>
<proteinExistence type="predicted"/>
<evidence type="ECO:0000313" key="4">
    <source>
        <dbReference type="Proteomes" id="UP000033947"/>
    </source>
</evidence>
<name>A0A0G0Y290_UNCKA</name>
<dbReference type="Proteomes" id="UP000033947">
    <property type="component" value="Unassembled WGS sequence"/>
</dbReference>
<organism evidence="3 4">
    <name type="scientific">candidate division WWE3 bacterium GW2011_GWC2_41_23</name>
    <dbReference type="NCBI Taxonomy" id="1619123"/>
    <lineage>
        <taxon>Bacteria</taxon>
        <taxon>Katanobacteria</taxon>
    </lineage>
</organism>
<feature type="signal peptide" evidence="2">
    <location>
        <begin position="1"/>
        <end position="22"/>
    </location>
</feature>
<sequence>MIVMLWALQCMLLFMLFSCVLASATAFVGGVLTLGGSVANCIVPIFYCAAVCNRFSRPRICSHVLPFQMLFLLA</sequence>
<evidence type="ECO:0008006" key="5">
    <source>
        <dbReference type="Google" id="ProtNLM"/>
    </source>
</evidence>
<gene>
    <name evidence="3" type="ORF">UU55_C0001G0032</name>
</gene>